<dbReference type="InterPro" id="IPR042121">
    <property type="entry name" value="MutL_C_regsub"/>
</dbReference>
<evidence type="ECO:0000259" key="5">
    <source>
        <dbReference type="SMART" id="SM00853"/>
    </source>
</evidence>
<evidence type="ECO:0000256" key="2">
    <source>
        <dbReference type="ARBA" id="ARBA00022763"/>
    </source>
</evidence>
<dbReference type="Gene3D" id="3.30.1370.100">
    <property type="entry name" value="MutL, C-terminal domain, regulatory subdomain"/>
    <property type="match status" value="1"/>
</dbReference>
<dbReference type="Gene3D" id="3.30.565.10">
    <property type="entry name" value="Histidine kinase-like ATPase, C-terminal domain"/>
    <property type="match status" value="1"/>
</dbReference>
<dbReference type="InterPro" id="IPR013507">
    <property type="entry name" value="DNA_mismatch_S5_2-like"/>
</dbReference>
<dbReference type="InterPro" id="IPR036890">
    <property type="entry name" value="HATPase_C_sf"/>
</dbReference>
<evidence type="ECO:0000256" key="3">
    <source>
        <dbReference type="ARBA" id="ARBA00023204"/>
    </source>
</evidence>
<dbReference type="InterPro" id="IPR037198">
    <property type="entry name" value="MutL_C_sf"/>
</dbReference>
<evidence type="ECO:0000259" key="6">
    <source>
        <dbReference type="SMART" id="SM01340"/>
    </source>
</evidence>
<dbReference type="Pfam" id="PF08676">
    <property type="entry name" value="MutL_C"/>
    <property type="match status" value="1"/>
</dbReference>
<dbReference type="SUPFAM" id="SSF55874">
    <property type="entry name" value="ATPase domain of HSP90 chaperone/DNA topoisomerase II/histidine kinase"/>
    <property type="match status" value="1"/>
</dbReference>
<sequence length="604" mass="70516">MMAIVQLDKNTIEKIAAGEVIESPLSIVKELVENSIDAKAKNIVVEIKNGGKSYIRVTDDGTGIEEYELELAFKRHATSKINTFDDLYNIFTLGFRGEALSSILACADLTLISCTKNSKVGKKVVYKNNKLIHKSSIATNIGTSIEVYNLFKNIPVRRKFLASDIRESNRISRLIHAFALGYDGISFKFIKDDRFIFHTLENQNLISKIYNLIDENLKDELIHLEIKNNLYEISGYTSSINYYRGNRSLQYIFINNRLVEYKKISNSIEDTYSGLIPNSRYPAFFIFINTNSNNVDVNIHPNKREIKLSYEDELLSLIKENIGKKVIENVSSKEIKIKNEKSKELNFYEDYSDILNAYNKINDSSIVKEDNYNSQYFYNFFNKKDVESENNITNMEDNYIQESINSHEESKLVKQNIFDISKIIYKSSLFGKYSLFEYNDKLLLLNHRRAEQRLKFEKYIKDFKNQEIVSQQLLDPIIMKININDYSKYIENKDLFKKLGFDIEEFSSDKLIIRSLPLIFDIPEKINFFYELLDLNFNDEDLFYDKISKIINNISFKKGDRINEDEANELINGLNKLDNPYKTFDGKTILISISESEMEKYFER</sequence>
<organism evidence="7 8">
    <name type="scientific">Anaerococcus porci</name>
    <dbReference type="NCBI Taxonomy" id="2652269"/>
    <lineage>
        <taxon>Bacteria</taxon>
        <taxon>Bacillati</taxon>
        <taxon>Bacillota</taxon>
        <taxon>Tissierellia</taxon>
        <taxon>Tissierellales</taxon>
        <taxon>Peptoniphilaceae</taxon>
        <taxon>Anaerococcus</taxon>
    </lineage>
</organism>
<dbReference type="GO" id="GO:0030983">
    <property type="term" value="F:mismatched DNA binding"/>
    <property type="evidence" value="ECO:0007669"/>
    <property type="project" value="InterPro"/>
</dbReference>
<keyword evidence="7" id="KW-0255">Endonuclease</keyword>
<dbReference type="AlphaFoldDB" id="A0A6N7VS89"/>
<keyword evidence="3 4" id="KW-0234">DNA repair</keyword>
<evidence type="ECO:0000313" key="7">
    <source>
        <dbReference type="EMBL" id="MSS76914.1"/>
    </source>
</evidence>
<dbReference type="SMART" id="SM00853">
    <property type="entry name" value="MutL_C"/>
    <property type="match status" value="1"/>
</dbReference>
<dbReference type="GO" id="GO:0004519">
    <property type="term" value="F:endonuclease activity"/>
    <property type="evidence" value="ECO:0007669"/>
    <property type="project" value="UniProtKB-KW"/>
</dbReference>
<keyword evidence="2 4" id="KW-0227">DNA damage</keyword>
<keyword evidence="7" id="KW-0378">Hydrolase</keyword>
<dbReference type="InterPro" id="IPR020568">
    <property type="entry name" value="Ribosomal_Su5_D2-typ_SF"/>
</dbReference>
<dbReference type="InterPro" id="IPR002099">
    <property type="entry name" value="MutL/Mlh/PMS"/>
</dbReference>
<dbReference type="PANTHER" id="PTHR10073">
    <property type="entry name" value="DNA MISMATCH REPAIR PROTEIN MLH, PMS, MUTL"/>
    <property type="match status" value="1"/>
</dbReference>
<dbReference type="CDD" id="cd16926">
    <property type="entry name" value="HATPase_MutL-MLH-PMS-like"/>
    <property type="match status" value="1"/>
</dbReference>
<dbReference type="HAMAP" id="MF_00149">
    <property type="entry name" value="DNA_mis_repair"/>
    <property type="match status" value="1"/>
</dbReference>
<evidence type="ECO:0000313" key="8">
    <source>
        <dbReference type="Proteomes" id="UP000441925"/>
    </source>
</evidence>
<dbReference type="EMBL" id="VULQ01000001">
    <property type="protein sequence ID" value="MSS76914.1"/>
    <property type="molecule type" value="Genomic_DNA"/>
</dbReference>
<dbReference type="InterPro" id="IPR014762">
    <property type="entry name" value="DNA_mismatch_repair_CS"/>
</dbReference>
<dbReference type="Gene3D" id="3.30.1540.20">
    <property type="entry name" value="MutL, C-terminal domain, dimerisation subdomain"/>
    <property type="match status" value="1"/>
</dbReference>
<dbReference type="InterPro" id="IPR042120">
    <property type="entry name" value="MutL_C_dimsub"/>
</dbReference>
<dbReference type="Pfam" id="PF01119">
    <property type="entry name" value="DNA_mis_repair"/>
    <property type="match status" value="1"/>
</dbReference>
<dbReference type="Pfam" id="PF13589">
    <property type="entry name" value="HATPase_c_3"/>
    <property type="match status" value="1"/>
</dbReference>
<dbReference type="SUPFAM" id="SSF118116">
    <property type="entry name" value="DNA mismatch repair protein MutL"/>
    <property type="match status" value="1"/>
</dbReference>
<dbReference type="GO" id="GO:0005524">
    <property type="term" value="F:ATP binding"/>
    <property type="evidence" value="ECO:0007669"/>
    <property type="project" value="InterPro"/>
</dbReference>
<comment type="similarity">
    <text evidence="1 4">Belongs to the DNA mismatch repair MutL/HexB family.</text>
</comment>
<dbReference type="GO" id="GO:0006298">
    <property type="term" value="P:mismatch repair"/>
    <property type="evidence" value="ECO:0007669"/>
    <property type="project" value="UniProtKB-UniRule"/>
</dbReference>
<feature type="domain" description="DNA mismatch repair protein S5" evidence="6">
    <location>
        <begin position="209"/>
        <end position="327"/>
    </location>
</feature>
<keyword evidence="8" id="KW-1185">Reference proteome</keyword>
<dbReference type="SUPFAM" id="SSF54211">
    <property type="entry name" value="Ribosomal protein S5 domain 2-like"/>
    <property type="match status" value="1"/>
</dbReference>
<dbReference type="PANTHER" id="PTHR10073:SF12">
    <property type="entry name" value="DNA MISMATCH REPAIR PROTEIN MLH1"/>
    <property type="match status" value="1"/>
</dbReference>
<protein>
    <recommendedName>
        <fullName evidence="4">DNA mismatch repair protein MutL</fullName>
    </recommendedName>
</protein>
<name>A0A6N7VS89_9FIRM</name>
<dbReference type="InterPro" id="IPR014721">
    <property type="entry name" value="Ribsml_uS5_D2-typ_fold_subgr"/>
</dbReference>
<dbReference type="GO" id="GO:0032300">
    <property type="term" value="C:mismatch repair complex"/>
    <property type="evidence" value="ECO:0007669"/>
    <property type="project" value="InterPro"/>
</dbReference>
<dbReference type="Proteomes" id="UP000441925">
    <property type="component" value="Unassembled WGS sequence"/>
</dbReference>
<evidence type="ECO:0000256" key="4">
    <source>
        <dbReference type="HAMAP-Rule" id="MF_00149"/>
    </source>
</evidence>
<dbReference type="InterPro" id="IPR038973">
    <property type="entry name" value="MutL/Mlh/Pms-like"/>
</dbReference>
<dbReference type="GO" id="GO:0016887">
    <property type="term" value="F:ATP hydrolysis activity"/>
    <property type="evidence" value="ECO:0007669"/>
    <property type="project" value="InterPro"/>
</dbReference>
<feature type="domain" description="MutL C-terminal dimerisation" evidence="5">
    <location>
        <begin position="425"/>
        <end position="562"/>
    </location>
</feature>
<reference evidence="7 8" key="1">
    <citation type="submission" date="2019-08" db="EMBL/GenBank/DDBJ databases">
        <title>In-depth cultivation of the pig gut microbiome towards novel bacterial diversity and tailored functional studies.</title>
        <authorList>
            <person name="Wylensek D."/>
            <person name="Hitch T.C.A."/>
            <person name="Clavel T."/>
        </authorList>
    </citation>
    <scope>NUCLEOTIDE SEQUENCE [LARGE SCALE GENOMIC DNA]</scope>
    <source>
        <strain evidence="7 8">WCA-380-WT-2B</strain>
    </source>
</reference>
<comment type="function">
    <text evidence="4">This protein is involved in the repair of mismatches in DNA. It is required for dam-dependent methyl-directed DNA mismatch repair. May act as a 'molecular matchmaker', a protein that promotes the formation of a stable complex between two or more DNA-binding proteins in an ATP-dependent manner without itself being part of a final effector complex.</text>
</comment>
<dbReference type="CDD" id="cd00782">
    <property type="entry name" value="MutL_Trans"/>
    <property type="match status" value="1"/>
</dbReference>
<proteinExistence type="inferred from homology"/>
<dbReference type="InterPro" id="IPR020667">
    <property type="entry name" value="DNA_mismatch_repair_MutL"/>
</dbReference>
<dbReference type="Gene3D" id="3.30.230.10">
    <property type="match status" value="1"/>
</dbReference>
<keyword evidence="7" id="KW-0540">Nuclease</keyword>
<accession>A0A6N7VS89</accession>
<dbReference type="PROSITE" id="PS00058">
    <property type="entry name" value="DNA_MISMATCH_REPAIR_1"/>
    <property type="match status" value="1"/>
</dbReference>
<comment type="caution">
    <text evidence="7">The sequence shown here is derived from an EMBL/GenBank/DDBJ whole genome shotgun (WGS) entry which is preliminary data.</text>
</comment>
<gene>
    <name evidence="4 7" type="primary">mutL</name>
    <name evidence="7" type="ORF">FYJ26_00430</name>
</gene>
<dbReference type="SMART" id="SM01340">
    <property type="entry name" value="DNA_mis_repair"/>
    <property type="match status" value="1"/>
</dbReference>
<dbReference type="FunFam" id="3.30.565.10:FF:000003">
    <property type="entry name" value="DNA mismatch repair endonuclease MutL"/>
    <property type="match status" value="1"/>
</dbReference>
<evidence type="ECO:0000256" key="1">
    <source>
        <dbReference type="ARBA" id="ARBA00006082"/>
    </source>
</evidence>
<dbReference type="NCBIfam" id="TIGR00585">
    <property type="entry name" value="mutl"/>
    <property type="match status" value="1"/>
</dbReference>
<dbReference type="InterPro" id="IPR014790">
    <property type="entry name" value="MutL_C"/>
</dbReference>
<dbReference type="GO" id="GO:0140664">
    <property type="term" value="F:ATP-dependent DNA damage sensor activity"/>
    <property type="evidence" value="ECO:0007669"/>
    <property type="project" value="InterPro"/>
</dbReference>